<dbReference type="EMBL" id="JXTB01000071">
    <property type="protein sequence ID" value="PON67437.1"/>
    <property type="molecule type" value="Genomic_DNA"/>
</dbReference>
<name>A0A2P5D2C1_PARAD</name>
<proteinExistence type="predicted"/>
<dbReference type="OrthoDB" id="1162234at2759"/>
<dbReference type="Proteomes" id="UP000237105">
    <property type="component" value="Unassembled WGS sequence"/>
</dbReference>
<accession>A0A2P5D2C1</accession>
<reference evidence="2" key="1">
    <citation type="submission" date="2016-06" db="EMBL/GenBank/DDBJ databases">
        <title>Parallel loss of symbiosis genes in relatives of nitrogen-fixing non-legume Parasponia.</title>
        <authorList>
            <person name="Van Velzen R."/>
            <person name="Holmer R."/>
            <person name="Bu F."/>
            <person name="Rutten L."/>
            <person name="Van Zeijl A."/>
            <person name="Liu W."/>
            <person name="Santuari L."/>
            <person name="Cao Q."/>
            <person name="Sharma T."/>
            <person name="Shen D."/>
            <person name="Roswanjaya Y."/>
            <person name="Wardhani T."/>
            <person name="Kalhor M.S."/>
            <person name="Jansen J."/>
            <person name="Van den Hoogen J."/>
            <person name="Gungor B."/>
            <person name="Hartog M."/>
            <person name="Hontelez J."/>
            <person name="Verver J."/>
            <person name="Yang W.-C."/>
            <person name="Schijlen E."/>
            <person name="Repin R."/>
            <person name="Schilthuizen M."/>
            <person name="Schranz E."/>
            <person name="Heidstra R."/>
            <person name="Miyata K."/>
            <person name="Fedorova E."/>
            <person name="Kohlen W."/>
            <person name="Bisseling T."/>
            <person name="Smit S."/>
            <person name="Geurts R."/>
        </authorList>
    </citation>
    <scope>NUCLEOTIDE SEQUENCE [LARGE SCALE GENOMIC DNA]</scope>
    <source>
        <strain evidence="2">cv. WU1-14</strain>
    </source>
</reference>
<protein>
    <submittedName>
        <fullName evidence="1">Uncharacterized protein</fullName>
    </submittedName>
</protein>
<evidence type="ECO:0000313" key="2">
    <source>
        <dbReference type="Proteomes" id="UP000237105"/>
    </source>
</evidence>
<organism evidence="1 2">
    <name type="scientific">Parasponia andersonii</name>
    <name type="common">Sponia andersonii</name>
    <dbReference type="NCBI Taxonomy" id="3476"/>
    <lineage>
        <taxon>Eukaryota</taxon>
        <taxon>Viridiplantae</taxon>
        <taxon>Streptophyta</taxon>
        <taxon>Embryophyta</taxon>
        <taxon>Tracheophyta</taxon>
        <taxon>Spermatophyta</taxon>
        <taxon>Magnoliopsida</taxon>
        <taxon>eudicotyledons</taxon>
        <taxon>Gunneridae</taxon>
        <taxon>Pentapetalae</taxon>
        <taxon>rosids</taxon>
        <taxon>fabids</taxon>
        <taxon>Rosales</taxon>
        <taxon>Cannabaceae</taxon>
        <taxon>Parasponia</taxon>
    </lineage>
</organism>
<gene>
    <name evidence="1" type="ORF">PanWU01x14_102400</name>
</gene>
<keyword evidence="2" id="KW-1185">Reference proteome</keyword>
<comment type="caution">
    <text evidence="1">The sequence shown here is derived from an EMBL/GenBank/DDBJ whole genome shotgun (WGS) entry which is preliminary data.</text>
</comment>
<sequence>MERQSSHSDSFISHEQPKVCLEGETFRHDELEEGYSLLFESGLVDSLQELFSSVDLVVEETIPNLLETSRLSLAPMGGYKEFDSMLLHSKHLFLNDWDCIQETVGDSAYGFKQLDVMIETLLDRSYLENRKRNLSILLKQFFKGSVFVTLSVRGHVISVLKHFDPYSTYNFCFPRKEILDCFERQSTLRMAKIEVPTHLNDDSDWRGLVICASFSVEDHQNTRSETSLKLLCHLTTDEGQLNVVPTFYVSKEEFKWSYTRGFIWLTYITRALLMHDVEGFERAIIHCLTSYFDNLETICRFVKDIDRFRQERFDQAWIYDCCFRAPFIDEHQQWFSVHFKDPSVTEYLQAIIRFENKSQQLVRTGSVCIF</sequence>
<dbReference type="AlphaFoldDB" id="A0A2P5D2C1"/>
<evidence type="ECO:0000313" key="1">
    <source>
        <dbReference type="EMBL" id="PON67437.1"/>
    </source>
</evidence>